<feature type="compositionally biased region" description="Basic and acidic residues" evidence="1">
    <location>
        <begin position="1"/>
        <end position="15"/>
    </location>
</feature>
<dbReference type="Pfam" id="PF10908">
    <property type="entry name" value="Tlde1_dom"/>
    <property type="match status" value="1"/>
</dbReference>
<evidence type="ECO:0000259" key="2">
    <source>
        <dbReference type="Pfam" id="PF10908"/>
    </source>
</evidence>
<reference evidence="3 4" key="1">
    <citation type="submission" date="2018-08" db="EMBL/GenBank/DDBJ databases">
        <title>Neisseria zalophi ATCC BAA-2455 complete genome.</title>
        <authorList>
            <person name="Veseli I.A."/>
            <person name="Buttler R."/>
            <person name="Mascarenhas dos Santos A.C."/>
            <person name="Pombert J.-F."/>
        </authorList>
    </citation>
    <scope>NUCLEOTIDE SEQUENCE [LARGE SCALE GENOMIC DNA]</scope>
    <source>
        <strain evidence="3 4">ATCC BAA-2455</strain>
    </source>
</reference>
<feature type="domain" description="Tlde1" evidence="2">
    <location>
        <begin position="7"/>
        <end position="103"/>
    </location>
</feature>
<accession>A0A5J6PV50</accession>
<gene>
    <name evidence="3" type="ORF">D0T92_09100</name>
</gene>
<dbReference type="RefSeq" id="WP_151052153.1">
    <property type="nucleotide sequence ID" value="NZ_CP031700.1"/>
</dbReference>
<name>A0A5J6PV50_9NEIS</name>
<proteinExistence type="predicted"/>
<keyword evidence="4" id="KW-1185">Reference proteome</keyword>
<dbReference type="AlphaFoldDB" id="A0A5J6PV50"/>
<evidence type="ECO:0000313" key="3">
    <source>
        <dbReference type="EMBL" id="QEY26668.1"/>
    </source>
</evidence>
<organism evidence="3 4">
    <name type="scientific">Neisseria zalophi</name>
    <dbReference type="NCBI Taxonomy" id="640030"/>
    <lineage>
        <taxon>Bacteria</taxon>
        <taxon>Pseudomonadati</taxon>
        <taxon>Pseudomonadota</taxon>
        <taxon>Betaproteobacteria</taxon>
        <taxon>Neisseriales</taxon>
        <taxon>Neisseriaceae</taxon>
        <taxon>Neisseria</taxon>
    </lineage>
</organism>
<protein>
    <submittedName>
        <fullName evidence="3">DUF2778 domain-containing protein</fullName>
    </submittedName>
</protein>
<dbReference type="Proteomes" id="UP000325713">
    <property type="component" value="Chromosome"/>
</dbReference>
<dbReference type="KEGG" id="nzl:D0T92_09100"/>
<evidence type="ECO:0000313" key="4">
    <source>
        <dbReference type="Proteomes" id="UP000325713"/>
    </source>
</evidence>
<evidence type="ECO:0000256" key="1">
    <source>
        <dbReference type="SAM" id="MobiDB-lite"/>
    </source>
</evidence>
<dbReference type="InterPro" id="IPR021225">
    <property type="entry name" value="Tlde1_dom"/>
</dbReference>
<sequence length="117" mass="13333">MDADCIHSGRNEHKNNPASADVQDYGPIWPGIFTMKPNDNRPGWYAFQELNWSKLDSLAHYLGIKRAWANLHLRTVSHGCITVAKDEGKCQNQFNNMINFLNQEIASGYDNILKVIE</sequence>
<dbReference type="EMBL" id="CP031700">
    <property type="protein sequence ID" value="QEY26668.1"/>
    <property type="molecule type" value="Genomic_DNA"/>
</dbReference>
<feature type="region of interest" description="Disordered" evidence="1">
    <location>
        <begin position="1"/>
        <end position="22"/>
    </location>
</feature>